<reference evidence="1" key="1">
    <citation type="submission" date="2022-06" db="EMBL/GenBank/DDBJ databases">
        <title>Physiological and biochemical characterization and genomic elucidation of a strain of the genus Ensifer adhaerens M8 that combines arsenic oxidation and chromium reduction.</title>
        <authorList>
            <person name="Li X."/>
            <person name="Yu c."/>
        </authorList>
    </citation>
    <scope>NUCLEOTIDE SEQUENCE</scope>
    <source>
        <strain evidence="1">M8</strain>
    </source>
</reference>
<gene>
    <name evidence="1" type="ORF">NE863_09690</name>
</gene>
<dbReference type="EMBL" id="CP098807">
    <property type="protein sequence ID" value="USJ25317.1"/>
    <property type="molecule type" value="Genomic_DNA"/>
</dbReference>
<dbReference type="AlphaFoldDB" id="A0A9Q8YCC8"/>
<organism evidence="1 2">
    <name type="scientific">Ensifer adhaerens</name>
    <name type="common">Sinorhizobium morelense</name>
    <dbReference type="NCBI Taxonomy" id="106592"/>
    <lineage>
        <taxon>Bacteria</taxon>
        <taxon>Pseudomonadati</taxon>
        <taxon>Pseudomonadota</taxon>
        <taxon>Alphaproteobacteria</taxon>
        <taxon>Hyphomicrobiales</taxon>
        <taxon>Rhizobiaceae</taxon>
        <taxon>Sinorhizobium/Ensifer group</taxon>
        <taxon>Ensifer</taxon>
    </lineage>
</organism>
<protein>
    <submittedName>
        <fullName evidence="1">Glycosyltransferase family 2 protein</fullName>
    </submittedName>
</protein>
<proteinExistence type="predicted"/>
<dbReference type="RefSeq" id="WP_162731833.1">
    <property type="nucleotide sequence ID" value="NZ_CAXURO020000001.1"/>
</dbReference>
<dbReference type="InterPro" id="IPR029044">
    <property type="entry name" value="Nucleotide-diphossugar_trans"/>
</dbReference>
<sequence>MATWYETTKVERRERRMNHAVDLRCVSPQGQTSLYPDDLPLIFLTRNDAKLMPGFLAHYRSLGITRFICVDDASTDGTREYLLCQPDVDLWASSVRYKDARRGRAWRESLFALYGGERWYVNVDSDEFLIYDDCENRTLWSVIHALEGLKISRLPAPMLDMYPVDLGAADIDQLQTSAPWEVADHFDSRGYTLTTTKRAITIKGGARHREFDSDLEMIKYPLIYWDEDCRFGPSIHQPLPYQRNFSSILGTLLHFKFFADYQKVINDAVADGQYFDGSAAYAKMTDALSSTGALQLFSESSMKFDGSKQLLRLGFITAVPKAADEGTR</sequence>
<accession>A0A9Q8YCC8</accession>
<dbReference type="Pfam" id="PF13704">
    <property type="entry name" value="Glyco_tranf_2_4"/>
    <property type="match status" value="1"/>
</dbReference>
<dbReference type="Proteomes" id="UP001055460">
    <property type="component" value="Chromosome"/>
</dbReference>
<name>A0A9Q8YCC8_ENSAD</name>
<dbReference type="SUPFAM" id="SSF53448">
    <property type="entry name" value="Nucleotide-diphospho-sugar transferases"/>
    <property type="match status" value="1"/>
</dbReference>
<evidence type="ECO:0000313" key="2">
    <source>
        <dbReference type="Proteomes" id="UP001055460"/>
    </source>
</evidence>
<evidence type="ECO:0000313" key="1">
    <source>
        <dbReference type="EMBL" id="USJ25317.1"/>
    </source>
</evidence>